<dbReference type="EMBL" id="CP002772">
    <property type="protein sequence ID" value="AEG18830.1"/>
    <property type="molecule type" value="Genomic_DNA"/>
</dbReference>
<evidence type="ECO:0000313" key="3">
    <source>
        <dbReference type="Proteomes" id="UP000009231"/>
    </source>
</evidence>
<organism evidence="2 3">
    <name type="scientific">Methanobacterium paludis (strain DSM 25820 / JCM 18151 / SWAN1)</name>
    <dbReference type="NCBI Taxonomy" id="868131"/>
    <lineage>
        <taxon>Archaea</taxon>
        <taxon>Methanobacteriati</taxon>
        <taxon>Methanobacteriota</taxon>
        <taxon>Methanomada group</taxon>
        <taxon>Methanobacteria</taxon>
        <taxon>Methanobacteriales</taxon>
        <taxon>Methanobacteriaceae</taxon>
        <taxon>Methanobacterium</taxon>
    </lineage>
</organism>
<dbReference type="STRING" id="868131.MSWAN_1819"/>
<dbReference type="Gene3D" id="2.30.110.10">
    <property type="entry name" value="Electron Transport, Fmn-binding Protein, Chain A"/>
    <property type="match status" value="1"/>
</dbReference>
<protein>
    <submittedName>
        <fullName evidence="2">Pyridoxamine 5'-phosphate oxidase-related FMN-binding protein</fullName>
    </submittedName>
</protein>
<dbReference type="SUPFAM" id="SSF50475">
    <property type="entry name" value="FMN-binding split barrel"/>
    <property type="match status" value="1"/>
</dbReference>
<dbReference type="InterPro" id="IPR052917">
    <property type="entry name" value="Stress-Dev_Protein"/>
</dbReference>
<dbReference type="PANTHER" id="PTHR34818">
    <property type="entry name" value="PROTEIN BLI-3"/>
    <property type="match status" value="1"/>
</dbReference>
<name>F6D4G7_METPW</name>
<gene>
    <name evidence="2" type="ordered locus">MSWAN_1819</name>
</gene>
<reference evidence="2 3" key="1">
    <citation type="journal article" date="2014" name="Int. J. Syst. Evol. Microbiol.">
        <title>Methanobacterium paludis sp. nov. and a novel strain of Methanobacterium lacus isolated from northern peatlands.</title>
        <authorList>
            <person name="Cadillo-Quiroz H."/>
            <person name="Brauer S.L."/>
            <person name="Goodson N."/>
            <person name="Yavitt J.B."/>
            <person name="Zinder S.H."/>
        </authorList>
    </citation>
    <scope>NUCLEOTIDE SEQUENCE [LARGE SCALE GENOMIC DNA]</scope>
    <source>
        <strain evidence="3">DSM 25820 / JCM 18151 / SWAN1</strain>
    </source>
</reference>
<dbReference type="KEGG" id="mew:MSWAN_1819"/>
<dbReference type="InterPro" id="IPR012349">
    <property type="entry name" value="Split_barrel_FMN-bd"/>
</dbReference>
<dbReference type="Proteomes" id="UP000009231">
    <property type="component" value="Chromosome"/>
</dbReference>
<dbReference type="OrthoDB" id="129364at2157"/>
<dbReference type="GeneID" id="10669329"/>
<dbReference type="RefSeq" id="WP_013826329.1">
    <property type="nucleotide sequence ID" value="NC_015574.1"/>
</dbReference>
<dbReference type="InterPro" id="IPR011576">
    <property type="entry name" value="Pyridox_Oxase_N"/>
</dbReference>
<proteinExistence type="predicted"/>
<dbReference type="AlphaFoldDB" id="F6D4G7"/>
<feature type="domain" description="Pyridoxamine 5'-phosphate oxidase N-terminal" evidence="1">
    <location>
        <begin position="8"/>
        <end position="95"/>
    </location>
</feature>
<dbReference type="Pfam" id="PF01243">
    <property type="entry name" value="PNPOx_N"/>
    <property type="match status" value="1"/>
</dbReference>
<evidence type="ECO:0000313" key="2">
    <source>
        <dbReference type="EMBL" id="AEG18830.1"/>
    </source>
</evidence>
<dbReference type="HOGENOM" id="CLU_137964_2_1_2"/>
<keyword evidence="3" id="KW-1185">Reference proteome</keyword>
<dbReference type="PANTHER" id="PTHR34818:SF1">
    <property type="entry name" value="PROTEIN BLI-3"/>
    <property type="match status" value="1"/>
</dbReference>
<evidence type="ECO:0000259" key="1">
    <source>
        <dbReference type="Pfam" id="PF01243"/>
    </source>
</evidence>
<sequence>MDFKDCIDFANENPIAWLATSEGNQPHVRALGMWFADEGGFYFQIGGTKDVYKQLLKNPHVEVGFYKSGEMSGTMMRVTGEVEFVEDLEMKKKVLEDRPFLKEFGLTPDNPSLVIFKIPKGKAHFWNMATNLEPKMFINFGD</sequence>
<accession>F6D4G7</accession>
<dbReference type="eggNOG" id="arCOG00528">
    <property type="taxonomic scope" value="Archaea"/>
</dbReference>